<gene>
    <name evidence="4" type="primary">LOC108254215</name>
</gene>
<dbReference type="InterPro" id="IPR027417">
    <property type="entry name" value="P-loop_NTPase"/>
</dbReference>
<evidence type="ECO:0000313" key="4">
    <source>
        <dbReference type="RefSeq" id="XP_017304703.1"/>
    </source>
</evidence>
<keyword evidence="1" id="KW-0347">Helicase</keyword>
<organism evidence="3 4">
    <name type="scientific">Diaphorina citri</name>
    <name type="common">Asian citrus psyllid</name>
    <dbReference type="NCBI Taxonomy" id="121845"/>
    <lineage>
        <taxon>Eukaryota</taxon>
        <taxon>Metazoa</taxon>
        <taxon>Ecdysozoa</taxon>
        <taxon>Arthropoda</taxon>
        <taxon>Hexapoda</taxon>
        <taxon>Insecta</taxon>
        <taxon>Pterygota</taxon>
        <taxon>Neoptera</taxon>
        <taxon>Paraneoptera</taxon>
        <taxon>Hemiptera</taxon>
        <taxon>Sternorrhyncha</taxon>
        <taxon>Psylloidea</taxon>
        <taxon>Psyllidae</taxon>
        <taxon>Diaphorininae</taxon>
        <taxon>Diaphorina</taxon>
    </lineage>
</organism>
<dbReference type="PANTHER" id="PTHR47642">
    <property type="entry name" value="ATP-DEPENDENT DNA HELICASE"/>
    <property type="match status" value="1"/>
</dbReference>
<dbReference type="KEGG" id="dci:108254215"/>
<comment type="similarity">
    <text evidence="1">Belongs to the helicase family.</text>
</comment>
<keyword evidence="1" id="KW-0067">ATP-binding</keyword>
<evidence type="ECO:0000259" key="2">
    <source>
        <dbReference type="Pfam" id="PF05970"/>
    </source>
</evidence>
<dbReference type="PaxDb" id="121845-A0A1S4ERA4"/>
<dbReference type="RefSeq" id="XP_017304703.1">
    <property type="nucleotide sequence ID" value="XM_017449214.2"/>
</dbReference>
<feature type="domain" description="DNA helicase Pif1-like DEAD-box helicase" evidence="2">
    <location>
        <begin position="3"/>
        <end position="71"/>
    </location>
</feature>
<evidence type="ECO:0000313" key="3">
    <source>
        <dbReference type="Proteomes" id="UP000079169"/>
    </source>
</evidence>
<dbReference type="GO" id="GO:0005524">
    <property type="term" value="F:ATP binding"/>
    <property type="evidence" value="ECO:0007669"/>
    <property type="project" value="UniProtKB-KW"/>
</dbReference>
<protein>
    <recommendedName>
        <fullName evidence="1">ATP-dependent DNA helicase</fullName>
        <ecNumber evidence="1">5.6.2.3</ecNumber>
    </recommendedName>
</protein>
<keyword evidence="3" id="KW-1185">Reference proteome</keyword>
<dbReference type="GO" id="GO:0016887">
    <property type="term" value="F:ATP hydrolysis activity"/>
    <property type="evidence" value="ECO:0007669"/>
    <property type="project" value="RHEA"/>
</dbReference>
<dbReference type="Proteomes" id="UP000079169">
    <property type="component" value="Unplaced"/>
</dbReference>
<dbReference type="GO" id="GO:0006281">
    <property type="term" value="P:DNA repair"/>
    <property type="evidence" value="ECO:0007669"/>
    <property type="project" value="UniProtKB-KW"/>
</dbReference>
<reference evidence="4" key="1">
    <citation type="submission" date="2025-08" db="UniProtKB">
        <authorList>
            <consortium name="RefSeq"/>
        </authorList>
    </citation>
    <scope>IDENTIFICATION</scope>
</reference>
<name>A0A1S4ERA4_DIACI</name>
<dbReference type="AlphaFoldDB" id="A0A1S4ERA4"/>
<sequence>MRHQWRAIECINIDEISMVSYQMLCMIDSRPRQLKNKETEFFGGINVLLFGDLMQLPPIKTSGTQATSTFSASNSFVEIVHSV</sequence>
<keyword evidence="1" id="KW-0547">Nucleotide-binding</keyword>
<dbReference type="GO" id="GO:0000723">
    <property type="term" value="P:telomere maintenance"/>
    <property type="evidence" value="ECO:0007669"/>
    <property type="project" value="InterPro"/>
</dbReference>
<keyword evidence="1" id="KW-0233">DNA recombination</keyword>
<dbReference type="InterPro" id="IPR051055">
    <property type="entry name" value="PIF1_helicase"/>
</dbReference>
<evidence type="ECO:0000256" key="1">
    <source>
        <dbReference type="RuleBase" id="RU363044"/>
    </source>
</evidence>
<dbReference type="GO" id="GO:0006310">
    <property type="term" value="P:DNA recombination"/>
    <property type="evidence" value="ECO:0007669"/>
    <property type="project" value="UniProtKB-KW"/>
</dbReference>
<dbReference type="EC" id="5.6.2.3" evidence="1"/>
<proteinExistence type="inferred from homology"/>
<keyword evidence="1" id="KW-0227">DNA damage</keyword>
<dbReference type="SUPFAM" id="SSF52540">
    <property type="entry name" value="P-loop containing nucleoside triphosphate hydrolases"/>
    <property type="match status" value="1"/>
</dbReference>
<comment type="cofactor">
    <cofactor evidence="1">
        <name>Mg(2+)</name>
        <dbReference type="ChEBI" id="CHEBI:18420"/>
    </cofactor>
</comment>
<dbReference type="InterPro" id="IPR010285">
    <property type="entry name" value="DNA_helicase_pif1-like_DEAD"/>
</dbReference>
<keyword evidence="1" id="KW-0234">DNA repair</keyword>
<dbReference type="Pfam" id="PF05970">
    <property type="entry name" value="PIF1"/>
    <property type="match status" value="1"/>
</dbReference>
<keyword evidence="1" id="KW-0378">Hydrolase</keyword>
<dbReference type="Gene3D" id="3.40.50.300">
    <property type="entry name" value="P-loop containing nucleotide triphosphate hydrolases"/>
    <property type="match status" value="1"/>
</dbReference>
<dbReference type="GO" id="GO:0043139">
    <property type="term" value="F:5'-3' DNA helicase activity"/>
    <property type="evidence" value="ECO:0007669"/>
    <property type="project" value="UniProtKB-EC"/>
</dbReference>
<accession>A0A1S4ERA4</accession>
<comment type="catalytic activity">
    <reaction evidence="1">
        <text>ATP + H2O = ADP + phosphate + H(+)</text>
        <dbReference type="Rhea" id="RHEA:13065"/>
        <dbReference type="ChEBI" id="CHEBI:15377"/>
        <dbReference type="ChEBI" id="CHEBI:15378"/>
        <dbReference type="ChEBI" id="CHEBI:30616"/>
        <dbReference type="ChEBI" id="CHEBI:43474"/>
        <dbReference type="ChEBI" id="CHEBI:456216"/>
        <dbReference type="EC" id="5.6.2.3"/>
    </reaction>
</comment>
<dbReference type="GeneID" id="108254215"/>